<reference evidence="2 3" key="1">
    <citation type="journal article" date="2019" name="Genome Biol. Evol.">
        <title>Insights into the evolution of the New World diploid cottons (Gossypium, subgenus Houzingenia) based on genome sequencing.</title>
        <authorList>
            <person name="Grover C.E."/>
            <person name="Arick M.A. 2nd"/>
            <person name="Thrash A."/>
            <person name="Conover J.L."/>
            <person name="Sanders W.S."/>
            <person name="Peterson D.G."/>
            <person name="Frelichowski J.E."/>
            <person name="Scheffler J.A."/>
            <person name="Scheffler B.E."/>
            <person name="Wendel J.F."/>
        </authorList>
    </citation>
    <scope>NUCLEOTIDE SEQUENCE [LARGE SCALE GENOMIC DNA]</scope>
    <source>
        <strain evidence="2">157</strain>
        <tissue evidence="2">Leaf</tissue>
    </source>
</reference>
<accession>A0A7J8NLN5</accession>
<proteinExistence type="predicted"/>
<evidence type="ECO:0000256" key="1">
    <source>
        <dbReference type="SAM" id="Phobius"/>
    </source>
</evidence>
<evidence type="ECO:0000313" key="3">
    <source>
        <dbReference type="Proteomes" id="UP000593572"/>
    </source>
</evidence>
<keyword evidence="1" id="KW-0812">Transmembrane</keyword>
<organism evidence="2 3">
    <name type="scientific">Gossypium lobatum</name>
    <dbReference type="NCBI Taxonomy" id="34289"/>
    <lineage>
        <taxon>Eukaryota</taxon>
        <taxon>Viridiplantae</taxon>
        <taxon>Streptophyta</taxon>
        <taxon>Embryophyta</taxon>
        <taxon>Tracheophyta</taxon>
        <taxon>Spermatophyta</taxon>
        <taxon>Magnoliopsida</taxon>
        <taxon>eudicotyledons</taxon>
        <taxon>Gunneridae</taxon>
        <taxon>Pentapetalae</taxon>
        <taxon>rosids</taxon>
        <taxon>malvids</taxon>
        <taxon>Malvales</taxon>
        <taxon>Malvaceae</taxon>
        <taxon>Malvoideae</taxon>
        <taxon>Gossypium</taxon>
    </lineage>
</organism>
<feature type="transmembrane region" description="Helical" evidence="1">
    <location>
        <begin position="12"/>
        <end position="29"/>
    </location>
</feature>
<dbReference type="EMBL" id="JABEZX010379531">
    <property type="protein sequence ID" value="MBA0577889.1"/>
    <property type="molecule type" value="Genomic_DNA"/>
</dbReference>
<evidence type="ECO:0000313" key="2">
    <source>
        <dbReference type="EMBL" id="MBA0577889.1"/>
    </source>
</evidence>
<sequence length="35" mass="4104">MLKSMVRLLVELLWDFLGMLFINLLRILMHSAQAS</sequence>
<gene>
    <name evidence="2" type="ORF">Golob_027581</name>
</gene>
<comment type="caution">
    <text evidence="2">The sequence shown here is derived from an EMBL/GenBank/DDBJ whole genome shotgun (WGS) entry which is preliminary data.</text>
</comment>
<keyword evidence="3" id="KW-1185">Reference proteome</keyword>
<dbReference type="AlphaFoldDB" id="A0A7J8NLN5"/>
<keyword evidence="1" id="KW-0472">Membrane</keyword>
<dbReference type="Proteomes" id="UP000593572">
    <property type="component" value="Unassembled WGS sequence"/>
</dbReference>
<name>A0A7J8NLN5_9ROSI</name>
<protein>
    <submittedName>
        <fullName evidence="2">Uncharacterized protein</fullName>
    </submittedName>
</protein>
<keyword evidence="1" id="KW-1133">Transmembrane helix</keyword>